<comment type="caution">
    <text evidence="1">The sequence shown here is derived from an EMBL/GenBank/DDBJ whole genome shotgun (WGS) entry which is preliminary data.</text>
</comment>
<sequence length="80" mass="9188">MVKYDMAMRTLVITMIWMGMDSLHISALTEMPVRTINSIWARAIERGFDPSRRPVMICEAHVIDAPRSGRPKKERSEDLA</sequence>
<proteinExistence type="predicted"/>
<evidence type="ECO:0000313" key="2">
    <source>
        <dbReference type="Proteomes" id="UP001220324"/>
    </source>
</evidence>
<gene>
    <name evidence="1" type="ORF">N7494_009177</name>
</gene>
<dbReference type="Proteomes" id="UP001220324">
    <property type="component" value="Unassembled WGS sequence"/>
</dbReference>
<evidence type="ECO:0000313" key="1">
    <source>
        <dbReference type="EMBL" id="KAJ5532625.1"/>
    </source>
</evidence>
<accession>A0AAD6GBC7</accession>
<dbReference type="EMBL" id="JAQIZZ010000007">
    <property type="protein sequence ID" value="KAJ5532625.1"/>
    <property type="molecule type" value="Genomic_DNA"/>
</dbReference>
<organism evidence="1 2">
    <name type="scientific">Penicillium frequentans</name>
    <dbReference type="NCBI Taxonomy" id="3151616"/>
    <lineage>
        <taxon>Eukaryota</taxon>
        <taxon>Fungi</taxon>
        <taxon>Dikarya</taxon>
        <taxon>Ascomycota</taxon>
        <taxon>Pezizomycotina</taxon>
        <taxon>Eurotiomycetes</taxon>
        <taxon>Eurotiomycetidae</taxon>
        <taxon>Eurotiales</taxon>
        <taxon>Aspergillaceae</taxon>
        <taxon>Penicillium</taxon>
    </lineage>
</organism>
<protein>
    <submittedName>
        <fullName evidence="1">Uncharacterized protein</fullName>
    </submittedName>
</protein>
<dbReference type="AlphaFoldDB" id="A0AAD6GBC7"/>
<keyword evidence="2" id="KW-1185">Reference proteome</keyword>
<reference evidence="1 2" key="1">
    <citation type="journal article" date="2023" name="IMA Fungus">
        <title>Comparative genomic study of the Penicillium genus elucidates a diverse pangenome and 15 lateral gene transfer events.</title>
        <authorList>
            <person name="Petersen C."/>
            <person name="Sorensen T."/>
            <person name="Nielsen M.R."/>
            <person name="Sondergaard T.E."/>
            <person name="Sorensen J.L."/>
            <person name="Fitzpatrick D.A."/>
            <person name="Frisvad J.C."/>
            <person name="Nielsen K.L."/>
        </authorList>
    </citation>
    <scope>NUCLEOTIDE SEQUENCE [LARGE SCALE GENOMIC DNA]</scope>
    <source>
        <strain evidence="1 2">IBT 35679</strain>
    </source>
</reference>
<name>A0AAD6GBC7_9EURO</name>